<dbReference type="GO" id="GO:0003700">
    <property type="term" value="F:DNA-binding transcription factor activity"/>
    <property type="evidence" value="ECO:0007669"/>
    <property type="project" value="InterPro"/>
</dbReference>
<dbReference type="Proteomes" id="UP000007590">
    <property type="component" value="Chromosome"/>
</dbReference>
<dbReference type="Pfam" id="PF00392">
    <property type="entry name" value="GntR"/>
    <property type="match status" value="1"/>
</dbReference>
<dbReference type="InterPro" id="IPR036388">
    <property type="entry name" value="WH-like_DNA-bd_sf"/>
</dbReference>
<keyword evidence="7" id="KW-0808">Transferase</keyword>
<dbReference type="eggNOG" id="COG1167">
    <property type="taxonomic scope" value="Bacteria"/>
</dbReference>
<name>H8KQF4_SOLCM</name>
<gene>
    <name evidence="7" type="ordered locus">Solca_1495</name>
</gene>
<dbReference type="HOGENOM" id="CLU_017584_0_0_10"/>
<dbReference type="GO" id="GO:0008483">
    <property type="term" value="F:transaminase activity"/>
    <property type="evidence" value="ECO:0007669"/>
    <property type="project" value="UniProtKB-KW"/>
</dbReference>
<dbReference type="KEGG" id="scn:Solca_1495"/>
<dbReference type="CDD" id="cd07377">
    <property type="entry name" value="WHTH_GntR"/>
    <property type="match status" value="1"/>
</dbReference>
<evidence type="ECO:0000256" key="4">
    <source>
        <dbReference type="ARBA" id="ARBA00023125"/>
    </source>
</evidence>
<dbReference type="PROSITE" id="PS50949">
    <property type="entry name" value="HTH_GNTR"/>
    <property type="match status" value="1"/>
</dbReference>
<reference evidence="7" key="1">
    <citation type="submission" date="2012-02" db="EMBL/GenBank/DDBJ databases">
        <title>The complete genome of Solitalea canadensis DSM 3403.</title>
        <authorList>
            <consortium name="US DOE Joint Genome Institute (JGI-PGF)"/>
            <person name="Lucas S."/>
            <person name="Copeland A."/>
            <person name="Lapidus A."/>
            <person name="Glavina del Rio T."/>
            <person name="Dalin E."/>
            <person name="Tice H."/>
            <person name="Bruce D."/>
            <person name="Goodwin L."/>
            <person name="Pitluck S."/>
            <person name="Peters L."/>
            <person name="Ovchinnikova G."/>
            <person name="Lu M."/>
            <person name="Kyrpides N."/>
            <person name="Mavromatis K."/>
            <person name="Ivanova N."/>
            <person name="Brettin T."/>
            <person name="Detter J.C."/>
            <person name="Han C."/>
            <person name="Larimer F."/>
            <person name="Land M."/>
            <person name="Hauser L."/>
            <person name="Markowitz V."/>
            <person name="Cheng J.-F."/>
            <person name="Hugenholtz P."/>
            <person name="Woyke T."/>
            <person name="Wu D."/>
            <person name="Spring S."/>
            <person name="Schroeder M."/>
            <person name="Kopitz M."/>
            <person name="Brambilla E."/>
            <person name="Klenk H.-P."/>
            <person name="Eisen J.A."/>
        </authorList>
    </citation>
    <scope>NUCLEOTIDE SEQUENCE</scope>
    <source>
        <strain evidence="7">DSM 3403</strain>
    </source>
</reference>
<dbReference type="GO" id="GO:0003677">
    <property type="term" value="F:DNA binding"/>
    <property type="evidence" value="ECO:0007669"/>
    <property type="project" value="UniProtKB-KW"/>
</dbReference>
<feature type="domain" description="HTH gntR-type" evidence="6">
    <location>
        <begin position="4"/>
        <end position="72"/>
    </location>
</feature>
<keyword evidence="4" id="KW-0238">DNA-binding</keyword>
<evidence type="ECO:0000313" key="8">
    <source>
        <dbReference type="Proteomes" id="UP000007590"/>
    </source>
</evidence>
<dbReference type="InterPro" id="IPR000524">
    <property type="entry name" value="Tscrpt_reg_HTH_GntR"/>
</dbReference>
<sequence>MDKEPLYVRIAFTLEKQIRSGGWKIGEKLPSLRTICTEYGVSMNTSIQAYLELERKGMIESRPKSGFFVSNSCQYRLTIPTISQPSPLAGLLDTEALIKKVHDSLVDPSMINLSVGIPDERLLPVAKLNKELVNAMRSLQGSGTAYEDTQGNLKLRKNIARWAFAWEGGLTAEDIVSTSGAINALFYCLMATTKHGDTIAVESPAYFGILQLAKSLGLKIMELPTHPITGIEPDALKKVLPKINACVLVSNFSNPLGSCMPEENKIAVVRMLTEQGIPLIEDDLYGDLYFGTARPKPCKAFDSEGIVLWCGSMSKTLAPGYRVGWVAPGKFKEQVIQLKLTHAISSTSITQEVIANFLENGRYENHLRSMRRTLQGNCLNFIRTIGENFPKNTKVNRPQGGFTLWLEMDKKKDTSVLYDKALRHRISIAPGRIFTLQNQFQNCLRLNYGSIWNESVKQALEKLGHLVKGMR</sequence>
<protein>
    <submittedName>
        <fullName evidence="7">Transcriptional regulator with HTH domain and aminotransferase domain</fullName>
    </submittedName>
</protein>
<dbReference type="InterPro" id="IPR015424">
    <property type="entry name" value="PyrdxlP-dep_Trfase"/>
</dbReference>
<accession>H8KQF4</accession>
<dbReference type="InterPro" id="IPR004839">
    <property type="entry name" value="Aminotransferase_I/II_large"/>
</dbReference>
<keyword evidence="5" id="KW-0804">Transcription</keyword>
<dbReference type="Gene3D" id="3.40.640.10">
    <property type="entry name" value="Type I PLP-dependent aspartate aminotransferase-like (Major domain)"/>
    <property type="match status" value="1"/>
</dbReference>
<evidence type="ECO:0000259" key="6">
    <source>
        <dbReference type="PROSITE" id="PS50949"/>
    </source>
</evidence>
<comment type="similarity">
    <text evidence="1">In the C-terminal section; belongs to the class-I pyridoxal-phosphate-dependent aminotransferase family.</text>
</comment>
<dbReference type="PANTHER" id="PTHR46577">
    <property type="entry name" value="HTH-TYPE TRANSCRIPTIONAL REGULATORY PROTEIN GABR"/>
    <property type="match status" value="1"/>
</dbReference>
<dbReference type="GO" id="GO:0030170">
    <property type="term" value="F:pyridoxal phosphate binding"/>
    <property type="evidence" value="ECO:0007669"/>
    <property type="project" value="InterPro"/>
</dbReference>
<keyword evidence="2" id="KW-0663">Pyridoxal phosphate</keyword>
<evidence type="ECO:0000313" key="7">
    <source>
        <dbReference type="EMBL" id="AFD06570.1"/>
    </source>
</evidence>
<dbReference type="InterPro" id="IPR036390">
    <property type="entry name" value="WH_DNA-bd_sf"/>
</dbReference>
<evidence type="ECO:0000256" key="5">
    <source>
        <dbReference type="ARBA" id="ARBA00023163"/>
    </source>
</evidence>
<dbReference type="CDD" id="cd00609">
    <property type="entry name" value="AAT_like"/>
    <property type="match status" value="1"/>
</dbReference>
<dbReference type="Pfam" id="PF00155">
    <property type="entry name" value="Aminotran_1_2"/>
    <property type="match status" value="1"/>
</dbReference>
<dbReference type="Gene3D" id="1.10.10.10">
    <property type="entry name" value="Winged helix-like DNA-binding domain superfamily/Winged helix DNA-binding domain"/>
    <property type="match status" value="1"/>
</dbReference>
<dbReference type="OrthoDB" id="9802328at2"/>
<dbReference type="InterPro" id="IPR015421">
    <property type="entry name" value="PyrdxlP-dep_Trfase_major"/>
</dbReference>
<proteinExistence type="inferred from homology"/>
<dbReference type="EMBL" id="CP003349">
    <property type="protein sequence ID" value="AFD06570.1"/>
    <property type="molecule type" value="Genomic_DNA"/>
</dbReference>
<dbReference type="InterPro" id="IPR015422">
    <property type="entry name" value="PyrdxlP-dep_Trfase_small"/>
</dbReference>
<dbReference type="AlphaFoldDB" id="H8KQF4"/>
<keyword evidence="8" id="KW-1185">Reference proteome</keyword>
<dbReference type="SUPFAM" id="SSF53383">
    <property type="entry name" value="PLP-dependent transferases"/>
    <property type="match status" value="1"/>
</dbReference>
<keyword evidence="7" id="KW-0032">Aminotransferase</keyword>
<organism evidence="7 8">
    <name type="scientific">Solitalea canadensis (strain ATCC 29591 / DSM 3403 / JCM 21819 / LMG 8368 / NBRC 15130 / NCIMB 12057 / USAM 9D)</name>
    <name type="common">Flexibacter canadensis</name>
    <dbReference type="NCBI Taxonomy" id="929556"/>
    <lineage>
        <taxon>Bacteria</taxon>
        <taxon>Pseudomonadati</taxon>
        <taxon>Bacteroidota</taxon>
        <taxon>Sphingobacteriia</taxon>
        <taxon>Sphingobacteriales</taxon>
        <taxon>Sphingobacteriaceae</taxon>
        <taxon>Solitalea</taxon>
    </lineage>
</organism>
<keyword evidence="3" id="KW-0805">Transcription regulation</keyword>
<dbReference type="SMART" id="SM00345">
    <property type="entry name" value="HTH_GNTR"/>
    <property type="match status" value="1"/>
</dbReference>
<dbReference type="Gene3D" id="3.90.1150.10">
    <property type="entry name" value="Aspartate Aminotransferase, domain 1"/>
    <property type="match status" value="1"/>
</dbReference>
<dbReference type="InterPro" id="IPR051446">
    <property type="entry name" value="HTH_trans_reg/aminotransferase"/>
</dbReference>
<dbReference type="SUPFAM" id="SSF46785">
    <property type="entry name" value="Winged helix' DNA-binding domain"/>
    <property type="match status" value="1"/>
</dbReference>
<evidence type="ECO:0000256" key="2">
    <source>
        <dbReference type="ARBA" id="ARBA00022898"/>
    </source>
</evidence>
<dbReference type="PANTHER" id="PTHR46577:SF2">
    <property type="entry name" value="TRANSCRIPTIONAL REGULATORY PROTEIN"/>
    <property type="match status" value="1"/>
</dbReference>
<evidence type="ECO:0000256" key="1">
    <source>
        <dbReference type="ARBA" id="ARBA00005384"/>
    </source>
</evidence>
<evidence type="ECO:0000256" key="3">
    <source>
        <dbReference type="ARBA" id="ARBA00023015"/>
    </source>
</evidence>
<dbReference type="RefSeq" id="WP_014679797.1">
    <property type="nucleotide sequence ID" value="NC_017770.1"/>
</dbReference>